<evidence type="ECO:0000259" key="1">
    <source>
        <dbReference type="PROSITE" id="PS50003"/>
    </source>
</evidence>
<name>A0A6U4PLR8_HEMAN</name>
<protein>
    <recommendedName>
        <fullName evidence="1">PH domain-containing protein</fullName>
    </recommendedName>
</protein>
<feature type="domain" description="PH" evidence="1">
    <location>
        <begin position="27"/>
        <end position="138"/>
    </location>
</feature>
<dbReference type="EMBL" id="HBFX01031863">
    <property type="protein sequence ID" value="CAD8968222.1"/>
    <property type="molecule type" value="Transcribed_RNA"/>
</dbReference>
<organism evidence="2">
    <name type="scientific">Hemiselmis andersenii</name>
    <name type="common">Cryptophyte alga</name>
    <dbReference type="NCBI Taxonomy" id="464988"/>
    <lineage>
        <taxon>Eukaryota</taxon>
        <taxon>Cryptophyceae</taxon>
        <taxon>Cryptomonadales</taxon>
        <taxon>Hemiselmidaceae</taxon>
        <taxon>Hemiselmis</taxon>
    </lineage>
</organism>
<dbReference type="InterPro" id="IPR001849">
    <property type="entry name" value="PH_domain"/>
</dbReference>
<dbReference type="Gene3D" id="2.30.29.30">
    <property type="entry name" value="Pleckstrin-homology domain (PH domain)/Phosphotyrosine-binding domain (PTB)"/>
    <property type="match status" value="1"/>
</dbReference>
<dbReference type="AlphaFoldDB" id="A0A6U4PLR8"/>
<dbReference type="PANTHER" id="PTHR14336">
    <property type="entry name" value="TANDEM PH DOMAIN CONTAINING PROTEIN"/>
    <property type="match status" value="1"/>
</dbReference>
<proteinExistence type="predicted"/>
<dbReference type="SMART" id="SM00233">
    <property type="entry name" value="PH"/>
    <property type="match status" value="1"/>
</dbReference>
<accession>A0A6U4PLR8</accession>
<dbReference type="InterPro" id="IPR011993">
    <property type="entry name" value="PH-like_dom_sf"/>
</dbReference>
<sequence length="159" mass="17951">MEYTACLQDPSITSASIRRSATSLESEKTKAGVLFRQSAVLKVWKERYVVVSKDSFMYWYGSKDDLVPEDVIYLKKATGVRREEVAGRSNTFIITSKNVEKIFGFANPLAPKVSIYPFSSTDSEQMESWLRVIGKAIVSATTTEWDDTSDRIAEQQQES</sequence>
<dbReference type="PROSITE" id="PS50003">
    <property type="entry name" value="PH_DOMAIN"/>
    <property type="match status" value="1"/>
</dbReference>
<evidence type="ECO:0000313" key="2">
    <source>
        <dbReference type="EMBL" id="CAD8968222.1"/>
    </source>
</evidence>
<dbReference type="InterPro" id="IPR051707">
    <property type="entry name" value="PI-Interact_SigTrans_Reg"/>
</dbReference>
<dbReference type="SUPFAM" id="SSF50729">
    <property type="entry name" value="PH domain-like"/>
    <property type="match status" value="1"/>
</dbReference>
<reference evidence="2" key="1">
    <citation type="submission" date="2021-01" db="EMBL/GenBank/DDBJ databases">
        <authorList>
            <person name="Corre E."/>
            <person name="Pelletier E."/>
            <person name="Niang G."/>
            <person name="Scheremetjew M."/>
            <person name="Finn R."/>
            <person name="Kale V."/>
            <person name="Holt S."/>
            <person name="Cochrane G."/>
            <person name="Meng A."/>
            <person name="Brown T."/>
            <person name="Cohen L."/>
        </authorList>
    </citation>
    <scope>NUCLEOTIDE SEQUENCE</scope>
    <source>
        <strain evidence="2">CCMP644</strain>
    </source>
</reference>
<dbReference type="Pfam" id="PF00169">
    <property type="entry name" value="PH"/>
    <property type="match status" value="1"/>
</dbReference>
<gene>
    <name evidence="2" type="ORF">HAND00432_LOCUS19216</name>
</gene>